<dbReference type="GO" id="GO:0006285">
    <property type="term" value="P:base-excision repair, AP site formation"/>
    <property type="evidence" value="ECO:0007669"/>
    <property type="project" value="TreeGrafter"/>
</dbReference>
<keyword evidence="11" id="KW-0255">Endonuclease</keyword>
<dbReference type="CDD" id="cd00056">
    <property type="entry name" value="ENDO3c"/>
    <property type="match status" value="1"/>
</dbReference>
<dbReference type="OrthoDB" id="2099276at2759"/>
<dbReference type="InterPro" id="IPR011257">
    <property type="entry name" value="DNA_glycosylase"/>
</dbReference>
<dbReference type="AlphaFoldDB" id="A0A1V9Z2R4"/>
<evidence type="ECO:0000313" key="11">
    <source>
        <dbReference type="EMBL" id="OQR92303.1"/>
    </source>
</evidence>
<name>A0A1V9Z2R4_9STRA</name>
<protein>
    <submittedName>
        <fullName evidence="11">Endonuclease III, HhH-GPD superfamily base excision DNA repair</fullName>
    </submittedName>
</protein>
<keyword evidence="4" id="KW-0378">Hydrolase</keyword>
<evidence type="ECO:0000256" key="6">
    <source>
        <dbReference type="ARBA" id="ARBA00023014"/>
    </source>
</evidence>
<dbReference type="GO" id="GO:0046872">
    <property type="term" value="F:metal ion binding"/>
    <property type="evidence" value="ECO:0007669"/>
    <property type="project" value="UniProtKB-KW"/>
</dbReference>
<evidence type="ECO:0000313" key="12">
    <source>
        <dbReference type="Proteomes" id="UP000243217"/>
    </source>
</evidence>
<dbReference type="SMART" id="SM00478">
    <property type="entry name" value="ENDO3c"/>
    <property type="match status" value="1"/>
</dbReference>
<dbReference type="PANTHER" id="PTHR43286:SF1">
    <property type="entry name" value="ENDONUCLEASE III-LIKE PROTEIN 1"/>
    <property type="match status" value="1"/>
</dbReference>
<proteinExistence type="predicted"/>
<keyword evidence="3" id="KW-0227">DNA damage</keyword>
<dbReference type="SMART" id="SM00525">
    <property type="entry name" value="FES"/>
    <property type="match status" value="1"/>
</dbReference>
<evidence type="ECO:0000256" key="5">
    <source>
        <dbReference type="ARBA" id="ARBA00023004"/>
    </source>
</evidence>
<organism evidence="11 12">
    <name type="scientific">Thraustotheca clavata</name>
    <dbReference type="NCBI Taxonomy" id="74557"/>
    <lineage>
        <taxon>Eukaryota</taxon>
        <taxon>Sar</taxon>
        <taxon>Stramenopiles</taxon>
        <taxon>Oomycota</taxon>
        <taxon>Saprolegniomycetes</taxon>
        <taxon>Saprolegniales</taxon>
        <taxon>Achlyaceae</taxon>
        <taxon>Thraustotheca</taxon>
    </lineage>
</organism>
<keyword evidence="2" id="KW-0479">Metal-binding</keyword>
<dbReference type="GO" id="GO:0051539">
    <property type="term" value="F:4 iron, 4 sulfur cluster binding"/>
    <property type="evidence" value="ECO:0007669"/>
    <property type="project" value="InterPro"/>
</dbReference>
<dbReference type="Gene3D" id="1.10.340.30">
    <property type="entry name" value="Hypothetical protein, domain 2"/>
    <property type="match status" value="1"/>
</dbReference>
<keyword evidence="6" id="KW-0411">Iron-sulfur</keyword>
<sequence>MKRKDNEDDNTQKKKCKKEMISRVEMLERLINVRQDIVAQVDVFGTQQLYNSSMSLKTKDEITAAAMLRLHQLENGLTISSIRKLTISELDQLLIPVGFHKKKAHQILTIAKTLEESYDNDIPQTTLELYQQMQLPGIGPKVARLIMLVAWKKADGIIVDTHVHRISHRLGWTSKEAAKFAEASRRELEEWVPRQHWPQFSQALIGFGQSYCSSLHPKCSLCPLSDHCPYFCNT</sequence>
<evidence type="ECO:0000256" key="3">
    <source>
        <dbReference type="ARBA" id="ARBA00022763"/>
    </source>
</evidence>
<keyword evidence="8" id="KW-0456">Lyase</keyword>
<evidence type="ECO:0000256" key="7">
    <source>
        <dbReference type="ARBA" id="ARBA00023204"/>
    </source>
</evidence>
<evidence type="ECO:0000259" key="10">
    <source>
        <dbReference type="SMART" id="SM00478"/>
    </source>
</evidence>
<comment type="caution">
    <text evidence="11">The sequence shown here is derived from an EMBL/GenBank/DDBJ whole genome shotgun (WGS) entry which is preliminary data.</text>
</comment>
<dbReference type="Pfam" id="PF00730">
    <property type="entry name" value="HhH-GPD"/>
    <property type="match status" value="1"/>
</dbReference>
<keyword evidence="11" id="KW-0540">Nuclease</keyword>
<dbReference type="InterPro" id="IPR023170">
    <property type="entry name" value="HhH_base_excis_C"/>
</dbReference>
<evidence type="ECO:0000256" key="8">
    <source>
        <dbReference type="ARBA" id="ARBA00023239"/>
    </source>
</evidence>
<dbReference type="Gene3D" id="1.10.1670.10">
    <property type="entry name" value="Helix-hairpin-Helix base-excision DNA repair enzymes (C-terminal)"/>
    <property type="match status" value="1"/>
</dbReference>
<keyword evidence="9" id="KW-0326">Glycosidase</keyword>
<feature type="domain" description="HhH-GPD" evidence="10">
    <location>
        <begin position="54"/>
        <end position="210"/>
    </location>
</feature>
<dbReference type="GO" id="GO:0016829">
    <property type="term" value="F:lyase activity"/>
    <property type="evidence" value="ECO:0007669"/>
    <property type="project" value="UniProtKB-KW"/>
</dbReference>
<comment type="cofactor">
    <cofactor evidence="1">
        <name>[4Fe-4S] cluster</name>
        <dbReference type="ChEBI" id="CHEBI:49883"/>
    </cofactor>
</comment>
<evidence type="ECO:0000256" key="1">
    <source>
        <dbReference type="ARBA" id="ARBA00001966"/>
    </source>
</evidence>
<reference evidence="11 12" key="1">
    <citation type="journal article" date="2014" name="Genome Biol. Evol.">
        <title>The secreted proteins of Achlya hypogyna and Thraustotheca clavata identify the ancestral oomycete secretome and reveal gene acquisitions by horizontal gene transfer.</title>
        <authorList>
            <person name="Misner I."/>
            <person name="Blouin N."/>
            <person name="Leonard G."/>
            <person name="Richards T.A."/>
            <person name="Lane C.E."/>
        </authorList>
    </citation>
    <scope>NUCLEOTIDE SEQUENCE [LARGE SCALE GENOMIC DNA]</scope>
    <source>
        <strain evidence="11 12">ATCC 34112</strain>
    </source>
</reference>
<evidence type="ECO:0000256" key="2">
    <source>
        <dbReference type="ARBA" id="ARBA00022723"/>
    </source>
</evidence>
<keyword evidence="7" id="KW-0234">DNA repair</keyword>
<dbReference type="GO" id="GO:0003906">
    <property type="term" value="F:DNA-(apurinic or apyrimidinic site) endonuclease activity"/>
    <property type="evidence" value="ECO:0007669"/>
    <property type="project" value="TreeGrafter"/>
</dbReference>
<dbReference type="GO" id="GO:0005634">
    <property type="term" value="C:nucleus"/>
    <property type="evidence" value="ECO:0007669"/>
    <property type="project" value="TreeGrafter"/>
</dbReference>
<evidence type="ECO:0000256" key="9">
    <source>
        <dbReference type="ARBA" id="ARBA00023295"/>
    </source>
</evidence>
<dbReference type="Proteomes" id="UP000243217">
    <property type="component" value="Unassembled WGS sequence"/>
</dbReference>
<dbReference type="GO" id="GO:0006289">
    <property type="term" value="P:nucleotide-excision repair"/>
    <property type="evidence" value="ECO:0007669"/>
    <property type="project" value="TreeGrafter"/>
</dbReference>
<keyword evidence="5" id="KW-0408">Iron</keyword>
<accession>A0A1V9Z2R4</accession>
<dbReference type="GO" id="GO:0000703">
    <property type="term" value="F:oxidized pyrimidine nucleobase lesion DNA N-glycosylase activity"/>
    <property type="evidence" value="ECO:0007669"/>
    <property type="project" value="TreeGrafter"/>
</dbReference>
<dbReference type="STRING" id="74557.A0A1V9Z2R4"/>
<keyword evidence="12" id="KW-1185">Reference proteome</keyword>
<evidence type="ECO:0000256" key="4">
    <source>
        <dbReference type="ARBA" id="ARBA00022801"/>
    </source>
</evidence>
<dbReference type="InterPro" id="IPR003651">
    <property type="entry name" value="Endonuclease3_FeS-loop_motif"/>
</dbReference>
<dbReference type="PANTHER" id="PTHR43286">
    <property type="entry name" value="ENDONUCLEASE III-LIKE PROTEIN 1"/>
    <property type="match status" value="1"/>
</dbReference>
<dbReference type="InterPro" id="IPR003265">
    <property type="entry name" value="HhH-GPD_domain"/>
</dbReference>
<dbReference type="EMBL" id="JNBS01002338">
    <property type="protein sequence ID" value="OQR92303.1"/>
    <property type="molecule type" value="Genomic_DNA"/>
</dbReference>
<dbReference type="SUPFAM" id="SSF48150">
    <property type="entry name" value="DNA-glycosylase"/>
    <property type="match status" value="1"/>
</dbReference>
<gene>
    <name evidence="11" type="ORF">THRCLA_08729</name>
</gene>